<gene>
    <name evidence="1" type="ordered locus">HMPREF0389_00412</name>
</gene>
<evidence type="ECO:0000313" key="2">
    <source>
        <dbReference type="Proteomes" id="UP000007468"/>
    </source>
</evidence>
<reference evidence="2" key="1">
    <citation type="submission" date="2010-12" db="EMBL/GenBank/DDBJ databases">
        <title>The genome sequence of Filifactor alocis strain ATCC 35896.</title>
        <authorList>
            <consortium name="The Broad Institute Genome Sequencing Platform"/>
            <person name="Ward D."/>
            <person name="Earl A."/>
            <person name="Feldgarden M."/>
            <person name="Young S.K."/>
            <person name="Gargeya S."/>
            <person name="Zeng Q."/>
            <person name="Alvarado L."/>
            <person name="Berlin A."/>
            <person name="Bochicchio J."/>
            <person name="Chapman S.B."/>
            <person name="Chen Z."/>
            <person name="Freedman E."/>
            <person name="Gellesch M."/>
            <person name="Goldberg J."/>
            <person name="Griggs A."/>
            <person name="Gujja S."/>
            <person name="Heilman E."/>
            <person name="Heiman D."/>
            <person name="Howarth C."/>
            <person name="Mehta T."/>
            <person name="Neiman D."/>
            <person name="Pearson M."/>
            <person name="Roberts A."/>
            <person name="Saif S."/>
            <person name="Shea T."/>
            <person name="Shenoy N."/>
            <person name="Sisk P."/>
            <person name="Stolte C."/>
            <person name="Sykes S."/>
            <person name="White J."/>
            <person name="Yandava C."/>
            <person name="Izard J."/>
            <person name="Blanton J.M."/>
            <person name="Baranova O.V."/>
            <person name="Tanner A.C."/>
            <person name="Dewhirst F.E."/>
            <person name="Haas B."/>
            <person name="Nusbaum C."/>
            <person name="Birren B."/>
        </authorList>
    </citation>
    <scope>NUCLEOTIDE SEQUENCE [LARGE SCALE GENOMIC DNA]</scope>
    <source>
        <strain evidence="2">ATCC 35896 / D40 B5</strain>
    </source>
</reference>
<proteinExistence type="predicted"/>
<sequence length="404" mass="45785">MLRPDTMPTVIISVEEGINCGNVEQILFNRKRKCIDSFVVSKLDENGIPLTEDDVDYVLPFSDLEGMGDYAIIIMRDSVILKKKGQVERKEVYLGKSTLIGDIVVSLKGNKVGTVVDCEFSEEGDISSIFVELTKSEKVERFDAFSVMSIGNGIVIVRTTEQDVSPFKKNDVVQDFVRTKENPEYSYIKHDWNMKSEETDLSVVPAVEQTEASDVEDKADEITQFIPKMEVVKEVETKELSETEEEIEHTLENNLKFHRVVEEESVQNDVMPVENDTICIEEETAQDEVVQIVENSSEIKTEPAEEAAAQDEAEHIEEKKDEITVSERRRHPKANQGLVEDNQLIQKFIDKQKVLLLGRVLTRDILDAEGNVLLMKGTKITEDIFDIARQSRKDAIVEMAMFSA</sequence>
<name>D6GS56_FILAD</name>
<dbReference type="STRING" id="546269.HMPREF0389_00412"/>
<evidence type="ECO:0000313" key="1">
    <source>
        <dbReference type="EMBL" id="EFE28497.2"/>
    </source>
</evidence>
<organism evidence="1 2">
    <name type="scientific">Filifactor alocis (strain ATCC 35896 / CCUG 47790 / D40 B5)</name>
    <name type="common">Fusobacterium alocis</name>
    <dbReference type="NCBI Taxonomy" id="546269"/>
    <lineage>
        <taxon>Bacteria</taxon>
        <taxon>Bacillati</taxon>
        <taxon>Bacillota</taxon>
        <taxon>Clostridia</taxon>
        <taxon>Peptostreptococcales</taxon>
        <taxon>Filifactoraceae</taxon>
        <taxon>Filifactor</taxon>
    </lineage>
</organism>
<evidence type="ECO:0008006" key="3">
    <source>
        <dbReference type="Google" id="ProtNLM"/>
    </source>
</evidence>
<keyword evidence="2" id="KW-1185">Reference proteome</keyword>
<dbReference type="KEGG" id="faa:HMPREF0389_00412"/>
<accession>D6GS56</accession>
<dbReference type="AlphaFoldDB" id="D6GS56"/>
<dbReference type="HOGENOM" id="CLU_681048_0_0_9"/>
<dbReference type="Proteomes" id="UP000007468">
    <property type="component" value="Chromosome"/>
</dbReference>
<protein>
    <recommendedName>
        <fullName evidence="3">PRC-barrel domain-containing protein</fullName>
    </recommendedName>
</protein>
<dbReference type="EMBL" id="CP002390">
    <property type="protein sequence ID" value="EFE28497.2"/>
    <property type="molecule type" value="Genomic_DNA"/>
</dbReference>